<dbReference type="RefSeq" id="WP_124316884.1">
    <property type="nucleotide sequence ID" value="NZ_AP028155.1"/>
</dbReference>
<keyword evidence="2" id="KW-1185">Reference proteome</keyword>
<evidence type="ECO:0000313" key="2">
    <source>
        <dbReference type="Proteomes" id="UP000546007"/>
    </source>
</evidence>
<proteinExistence type="predicted"/>
<dbReference type="GeneID" id="93102222"/>
<sequence length="141" mass="16241">MKQKKLNIPALLLLFTFLLGTIGMNVSKVYCQRCQETYLHVMVIPQDIPCPCTHGCYCCHHMCHNAHKKNCDNAKQEHTYYKVSGDWAMSHFEIQFCDMVRECNFMMSLPDAVISNVQPFNSPVAYIDTSPPLELLCIFRC</sequence>
<evidence type="ECO:0000313" key="1">
    <source>
        <dbReference type="EMBL" id="MBB4026968.1"/>
    </source>
</evidence>
<dbReference type="AlphaFoldDB" id="A0A7W6HXU4"/>
<name>A0A7W6HXU4_9BACT</name>
<dbReference type="Proteomes" id="UP000546007">
    <property type="component" value="Unassembled WGS sequence"/>
</dbReference>
<dbReference type="OrthoDB" id="1096869at2"/>
<gene>
    <name evidence="1" type="ORF">GGR14_002771</name>
</gene>
<reference evidence="1 2" key="1">
    <citation type="submission" date="2020-08" db="EMBL/GenBank/DDBJ databases">
        <title>Genomic Encyclopedia of Type Strains, Phase IV (KMG-IV): sequencing the most valuable type-strain genomes for metagenomic binning, comparative biology and taxonomic classification.</title>
        <authorList>
            <person name="Goeker M."/>
        </authorList>
    </citation>
    <scope>NUCLEOTIDE SEQUENCE [LARGE SCALE GENOMIC DNA]</scope>
    <source>
        <strain evidence="1 2">DSM 105721</strain>
    </source>
</reference>
<organism evidence="1 2">
    <name type="scientific">Butyricimonas faecihominis</name>
    <dbReference type="NCBI Taxonomy" id="1472416"/>
    <lineage>
        <taxon>Bacteria</taxon>
        <taxon>Pseudomonadati</taxon>
        <taxon>Bacteroidota</taxon>
        <taxon>Bacteroidia</taxon>
        <taxon>Bacteroidales</taxon>
        <taxon>Odoribacteraceae</taxon>
        <taxon>Butyricimonas</taxon>
    </lineage>
</organism>
<accession>A0A7W6HXU4</accession>
<dbReference type="EMBL" id="JACIES010000007">
    <property type="protein sequence ID" value="MBB4026968.1"/>
    <property type="molecule type" value="Genomic_DNA"/>
</dbReference>
<protein>
    <submittedName>
        <fullName evidence="1">Uncharacterized protein</fullName>
    </submittedName>
</protein>
<comment type="caution">
    <text evidence="1">The sequence shown here is derived from an EMBL/GenBank/DDBJ whole genome shotgun (WGS) entry which is preliminary data.</text>
</comment>